<proteinExistence type="predicted"/>
<dbReference type="EMBL" id="CM007384">
    <property type="protein sequence ID" value="ONK72463.1"/>
    <property type="molecule type" value="Genomic_DNA"/>
</dbReference>
<sequence length="117" mass="14240">MMVIKAKTEKRIDEHKHGRGKKMRLKWREKMRQRKKMIKAKTWALNLRRRRTVYEVEDQTISRYDMLHLLRSGRLKNEVILERREAMNIEALQRESEMLRAGLAAQIICEGHEWKKL</sequence>
<keyword evidence="2" id="KW-1185">Reference proteome</keyword>
<organism evidence="1 2">
    <name type="scientific">Asparagus officinalis</name>
    <name type="common">Garden asparagus</name>
    <dbReference type="NCBI Taxonomy" id="4686"/>
    <lineage>
        <taxon>Eukaryota</taxon>
        <taxon>Viridiplantae</taxon>
        <taxon>Streptophyta</taxon>
        <taxon>Embryophyta</taxon>
        <taxon>Tracheophyta</taxon>
        <taxon>Spermatophyta</taxon>
        <taxon>Magnoliopsida</taxon>
        <taxon>Liliopsida</taxon>
        <taxon>Asparagales</taxon>
        <taxon>Asparagaceae</taxon>
        <taxon>Asparagoideae</taxon>
        <taxon>Asparagus</taxon>
    </lineage>
</organism>
<reference evidence="2" key="1">
    <citation type="journal article" date="2017" name="Nat. Commun.">
        <title>The asparagus genome sheds light on the origin and evolution of a young Y chromosome.</title>
        <authorList>
            <person name="Harkess A."/>
            <person name="Zhou J."/>
            <person name="Xu C."/>
            <person name="Bowers J.E."/>
            <person name="Van der Hulst R."/>
            <person name="Ayyampalayam S."/>
            <person name="Mercati F."/>
            <person name="Riccardi P."/>
            <person name="McKain M.R."/>
            <person name="Kakrana A."/>
            <person name="Tang H."/>
            <person name="Ray J."/>
            <person name="Groenendijk J."/>
            <person name="Arikit S."/>
            <person name="Mathioni S.M."/>
            <person name="Nakano M."/>
            <person name="Shan H."/>
            <person name="Telgmann-Rauber A."/>
            <person name="Kanno A."/>
            <person name="Yue Z."/>
            <person name="Chen H."/>
            <person name="Li W."/>
            <person name="Chen Y."/>
            <person name="Xu X."/>
            <person name="Zhang Y."/>
            <person name="Luo S."/>
            <person name="Chen H."/>
            <person name="Gao J."/>
            <person name="Mao Z."/>
            <person name="Pires J.C."/>
            <person name="Luo M."/>
            <person name="Kudrna D."/>
            <person name="Wing R.A."/>
            <person name="Meyers B.C."/>
            <person name="Yi K."/>
            <person name="Kong H."/>
            <person name="Lavrijsen P."/>
            <person name="Sunseri F."/>
            <person name="Falavigna A."/>
            <person name="Ye Y."/>
            <person name="Leebens-Mack J.H."/>
            <person name="Chen G."/>
        </authorList>
    </citation>
    <scope>NUCLEOTIDE SEQUENCE [LARGE SCALE GENOMIC DNA]</scope>
    <source>
        <strain evidence="2">cv. DH0086</strain>
    </source>
</reference>
<name>A0A5P1F410_ASPOF</name>
<evidence type="ECO:0000313" key="1">
    <source>
        <dbReference type="EMBL" id="ONK72463.1"/>
    </source>
</evidence>
<gene>
    <name evidence="1" type="ORF">A4U43_C04F19700</name>
</gene>
<evidence type="ECO:0000313" key="2">
    <source>
        <dbReference type="Proteomes" id="UP000243459"/>
    </source>
</evidence>
<dbReference type="AlphaFoldDB" id="A0A5P1F410"/>
<protein>
    <submittedName>
        <fullName evidence="1">Uncharacterized protein</fullName>
    </submittedName>
</protein>
<dbReference type="Proteomes" id="UP000243459">
    <property type="component" value="Chromosome 4"/>
</dbReference>
<dbReference type="Gramene" id="ONK72463">
    <property type="protein sequence ID" value="ONK72463"/>
    <property type="gene ID" value="A4U43_C04F19700"/>
</dbReference>
<accession>A0A5P1F410</accession>